<keyword evidence="3" id="KW-1185">Reference proteome</keyword>
<evidence type="ECO:0000313" key="2">
    <source>
        <dbReference type="EMBL" id="GBP17403.1"/>
    </source>
</evidence>
<comment type="caution">
    <text evidence="2">The sequence shown here is derived from an EMBL/GenBank/DDBJ whole genome shotgun (WGS) entry which is preliminary data.</text>
</comment>
<dbReference type="AlphaFoldDB" id="A0A4C1TTQ4"/>
<organism evidence="2 3">
    <name type="scientific">Eumeta variegata</name>
    <name type="common">Bagworm moth</name>
    <name type="synonym">Eumeta japonica</name>
    <dbReference type="NCBI Taxonomy" id="151549"/>
    <lineage>
        <taxon>Eukaryota</taxon>
        <taxon>Metazoa</taxon>
        <taxon>Ecdysozoa</taxon>
        <taxon>Arthropoda</taxon>
        <taxon>Hexapoda</taxon>
        <taxon>Insecta</taxon>
        <taxon>Pterygota</taxon>
        <taxon>Neoptera</taxon>
        <taxon>Endopterygota</taxon>
        <taxon>Lepidoptera</taxon>
        <taxon>Glossata</taxon>
        <taxon>Ditrysia</taxon>
        <taxon>Tineoidea</taxon>
        <taxon>Psychidae</taxon>
        <taxon>Oiketicinae</taxon>
        <taxon>Eumeta</taxon>
    </lineage>
</organism>
<name>A0A4C1TTQ4_EUMVA</name>
<gene>
    <name evidence="2" type="ORF">EVAR_72243_1</name>
</gene>
<feature type="transmembrane region" description="Helical" evidence="1">
    <location>
        <begin position="7"/>
        <end position="27"/>
    </location>
</feature>
<keyword evidence="1" id="KW-0472">Membrane</keyword>
<protein>
    <submittedName>
        <fullName evidence="2">Uncharacterized protein</fullName>
    </submittedName>
</protein>
<keyword evidence="1" id="KW-1133">Transmembrane helix</keyword>
<dbReference type="Proteomes" id="UP000299102">
    <property type="component" value="Unassembled WGS sequence"/>
</dbReference>
<evidence type="ECO:0000313" key="3">
    <source>
        <dbReference type="Proteomes" id="UP000299102"/>
    </source>
</evidence>
<reference evidence="2 3" key="1">
    <citation type="journal article" date="2019" name="Commun. Biol.">
        <title>The bagworm genome reveals a unique fibroin gene that provides high tensile strength.</title>
        <authorList>
            <person name="Kono N."/>
            <person name="Nakamura H."/>
            <person name="Ohtoshi R."/>
            <person name="Tomita M."/>
            <person name="Numata K."/>
            <person name="Arakawa K."/>
        </authorList>
    </citation>
    <scope>NUCLEOTIDE SEQUENCE [LARGE SCALE GENOMIC DNA]</scope>
</reference>
<sequence length="145" mass="15350">MKTNIKIFVDAALYSQILYQFFLGWLWSVLEAWLLPRASNGVSGRLRVWAAGTTSGGSLGQYATSYVAAPAFVPVAQRPTYGAWEALVGVAVIMQVYLAVGLADLLVMLQGNGGWAGNSYGGQGSNGGGFGYGRSSTASSGWWKQ</sequence>
<evidence type="ECO:0000256" key="1">
    <source>
        <dbReference type="SAM" id="Phobius"/>
    </source>
</evidence>
<dbReference type="EMBL" id="BGZK01006289">
    <property type="protein sequence ID" value="GBP17403.1"/>
    <property type="molecule type" value="Genomic_DNA"/>
</dbReference>
<keyword evidence="1" id="KW-0812">Transmembrane</keyword>
<proteinExistence type="predicted"/>
<feature type="transmembrane region" description="Helical" evidence="1">
    <location>
        <begin position="86"/>
        <end position="109"/>
    </location>
</feature>
<accession>A0A4C1TTQ4</accession>